<feature type="transmembrane region" description="Helical" evidence="9">
    <location>
        <begin position="83"/>
        <end position="101"/>
    </location>
</feature>
<evidence type="ECO:0000313" key="12">
    <source>
        <dbReference type="RefSeq" id="XP_018014703.1"/>
    </source>
</evidence>
<accession>A0A8B7NM02</accession>
<comment type="similarity">
    <text evidence="2">Belongs to the ABC transporter superfamily. ABCC family. Conjugate transporter (TC 3.A.1.208) subfamily.</text>
</comment>
<evidence type="ECO:0000256" key="7">
    <source>
        <dbReference type="ARBA" id="ARBA00022989"/>
    </source>
</evidence>
<reference evidence="12" key="1">
    <citation type="submission" date="2025-08" db="UniProtKB">
        <authorList>
            <consortium name="RefSeq"/>
        </authorList>
    </citation>
    <scope>IDENTIFICATION</scope>
</reference>
<dbReference type="OrthoDB" id="6500128at2759"/>
<comment type="subcellular location">
    <subcellularLocation>
        <location evidence="1">Membrane</location>
        <topology evidence="1">Multi-pass membrane protein</topology>
    </subcellularLocation>
</comment>
<dbReference type="InterPro" id="IPR036640">
    <property type="entry name" value="ABC1_TM_sf"/>
</dbReference>
<keyword evidence="7 9" id="KW-1133">Transmembrane helix</keyword>
<name>A0A8B7NM02_HYAAZ</name>
<dbReference type="Gene3D" id="1.20.1560.10">
    <property type="entry name" value="ABC transporter type 1, transmembrane domain"/>
    <property type="match status" value="1"/>
</dbReference>
<evidence type="ECO:0000259" key="10">
    <source>
        <dbReference type="PROSITE" id="PS50929"/>
    </source>
</evidence>
<dbReference type="GO" id="GO:0016020">
    <property type="term" value="C:membrane"/>
    <property type="evidence" value="ECO:0007669"/>
    <property type="project" value="UniProtKB-SubCell"/>
</dbReference>
<evidence type="ECO:0000256" key="2">
    <source>
        <dbReference type="ARBA" id="ARBA00009726"/>
    </source>
</evidence>
<dbReference type="AlphaFoldDB" id="A0A8B7NM02"/>
<keyword evidence="6 12" id="KW-0067">ATP-binding</keyword>
<feature type="transmembrane region" description="Helical" evidence="9">
    <location>
        <begin position="230"/>
        <end position="247"/>
    </location>
</feature>
<dbReference type="Proteomes" id="UP000694843">
    <property type="component" value="Unplaced"/>
</dbReference>
<evidence type="ECO:0000256" key="6">
    <source>
        <dbReference type="ARBA" id="ARBA00022840"/>
    </source>
</evidence>
<evidence type="ECO:0000256" key="9">
    <source>
        <dbReference type="SAM" id="Phobius"/>
    </source>
</evidence>
<sequence length="253" mass="28296">MDQSKEKLKPNPRATASWISKLSFWWLMPLLKKGSTADLTIDDLYEVERCDASKTLCDTMERYWLEERALAAARRGKASYARALLRCFGLRYFAVGLLAAIEECVLRLVQPLVLGWLIRHFEGLASPMGSPMLSGAAIVAVALIHIVVYHPFNFLCRQLSLEARVASSALVYRKSLRLSKSALAGTTVGQMVNLLSNDVNRFDSSVIFLNYLWIGPLQLIIVTLLLWDLLGWACMAGLVVIVLFIPLQSFMGK</sequence>
<keyword evidence="3" id="KW-0813">Transport</keyword>
<dbReference type="SUPFAM" id="SSF90123">
    <property type="entry name" value="ABC transporter transmembrane region"/>
    <property type="match status" value="1"/>
</dbReference>
<protein>
    <submittedName>
        <fullName evidence="12">ATP-binding cassette sub-family C member 4</fullName>
    </submittedName>
</protein>
<dbReference type="PANTHER" id="PTHR24223:SF456">
    <property type="entry name" value="MULTIDRUG RESISTANCE-ASSOCIATED PROTEIN LETHAL(2)03659"/>
    <property type="match status" value="1"/>
</dbReference>
<evidence type="ECO:0000256" key="1">
    <source>
        <dbReference type="ARBA" id="ARBA00004141"/>
    </source>
</evidence>
<dbReference type="InterPro" id="IPR011527">
    <property type="entry name" value="ABC1_TM_dom"/>
</dbReference>
<dbReference type="InterPro" id="IPR050173">
    <property type="entry name" value="ABC_transporter_C-like"/>
</dbReference>
<dbReference type="GO" id="GO:0005524">
    <property type="term" value="F:ATP binding"/>
    <property type="evidence" value="ECO:0007669"/>
    <property type="project" value="UniProtKB-KW"/>
</dbReference>
<feature type="non-terminal residue" evidence="12">
    <location>
        <position position="253"/>
    </location>
</feature>
<dbReference type="RefSeq" id="XP_018014703.1">
    <property type="nucleotide sequence ID" value="XM_018159214.2"/>
</dbReference>
<evidence type="ECO:0000256" key="4">
    <source>
        <dbReference type="ARBA" id="ARBA00022692"/>
    </source>
</evidence>
<organism evidence="11 12">
    <name type="scientific">Hyalella azteca</name>
    <name type="common">Amphipod</name>
    <dbReference type="NCBI Taxonomy" id="294128"/>
    <lineage>
        <taxon>Eukaryota</taxon>
        <taxon>Metazoa</taxon>
        <taxon>Ecdysozoa</taxon>
        <taxon>Arthropoda</taxon>
        <taxon>Crustacea</taxon>
        <taxon>Multicrustacea</taxon>
        <taxon>Malacostraca</taxon>
        <taxon>Eumalacostraca</taxon>
        <taxon>Peracarida</taxon>
        <taxon>Amphipoda</taxon>
        <taxon>Senticaudata</taxon>
        <taxon>Talitrida</taxon>
        <taxon>Talitroidea</taxon>
        <taxon>Hyalellidae</taxon>
        <taxon>Hyalella</taxon>
    </lineage>
</organism>
<feature type="domain" description="ABC transmembrane type-1" evidence="10">
    <location>
        <begin position="105"/>
        <end position="253"/>
    </location>
</feature>
<keyword evidence="5" id="KW-0547">Nucleotide-binding</keyword>
<dbReference type="KEGG" id="hazt:108671645"/>
<dbReference type="PANTHER" id="PTHR24223">
    <property type="entry name" value="ATP-BINDING CASSETTE SUB-FAMILY C"/>
    <property type="match status" value="1"/>
</dbReference>
<dbReference type="OMA" id="FRMARIG"/>
<keyword evidence="8 9" id="KW-0472">Membrane</keyword>
<evidence type="ECO:0000256" key="5">
    <source>
        <dbReference type="ARBA" id="ARBA00022741"/>
    </source>
</evidence>
<evidence type="ECO:0000256" key="8">
    <source>
        <dbReference type="ARBA" id="ARBA00023136"/>
    </source>
</evidence>
<dbReference type="GeneID" id="108671645"/>
<dbReference type="PROSITE" id="PS50929">
    <property type="entry name" value="ABC_TM1F"/>
    <property type="match status" value="1"/>
</dbReference>
<feature type="transmembrane region" description="Helical" evidence="9">
    <location>
        <begin position="132"/>
        <end position="152"/>
    </location>
</feature>
<evidence type="ECO:0000313" key="11">
    <source>
        <dbReference type="Proteomes" id="UP000694843"/>
    </source>
</evidence>
<dbReference type="GO" id="GO:0140359">
    <property type="term" value="F:ABC-type transporter activity"/>
    <property type="evidence" value="ECO:0007669"/>
    <property type="project" value="InterPro"/>
</dbReference>
<keyword evidence="4 9" id="KW-0812">Transmembrane</keyword>
<dbReference type="Pfam" id="PF00664">
    <property type="entry name" value="ABC_membrane"/>
    <property type="match status" value="1"/>
</dbReference>
<keyword evidence="11" id="KW-1185">Reference proteome</keyword>
<evidence type="ECO:0000256" key="3">
    <source>
        <dbReference type="ARBA" id="ARBA00022448"/>
    </source>
</evidence>
<feature type="transmembrane region" description="Helical" evidence="9">
    <location>
        <begin position="206"/>
        <end position="224"/>
    </location>
</feature>
<proteinExistence type="inferred from homology"/>
<gene>
    <name evidence="12" type="primary">LOC108671645</name>
</gene>